<evidence type="ECO:0000259" key="7">
    <source>
        <dbReference type="Pfam" id="PF08468"/>
    </source>
</evidence>
<dbReference type="Proteomes" id="UP000229757">
    <property type="component" value="Chromosome"/>
</dbReference>
<dbReference type="RefSeq" id="WP_100256701.1">
    <property type="nucleotide sequence ID" value="NZ_CP011797.1"/>
</dbReference>
<dbReference type="Pfam" id="PF08468">
    <property type="entry name" value="MTS_N"/>
    <property type="match status" value="1"/>
</dbReference>
<evidence type="ECO:0000313" key="8">
    <source>
        <dbReference type="EMBL" id="ATX76357.1"/>
    </source>
</evidence>
<reference evidence="8 9" key="1">
    <citation type="journal article" date="2017" name="Environ. Microbiol.">
        <title>Genomic and physiological analyses of 'Reinekea forsetii' reveal a versatile opportunistic lifestyle during spring algae blooms.</title>
        <authorList>
            <person name="Avci B."/>
            <person name="Hahnke R.L."/>
            <person name="Chafee M."/>
            <person name="Fischer T."/>
            <person name="Gruber-Vodicka H."/>
            <person name="Tegetmeyer H.E."/>
            <person name="Harder J."/>
            <person name="Fuchs B.M."/>
            <person name="Amann R.I."/>
            <person name="Teeling H."/>
        </authorList>
    </citation>
    <scope>NUCLEOTIDE SEQUENCE [LARGE SCALE GENOMIC DNA]</scope>
    <source>
        <strain evidence="8 9">Hel1_31_D35</strain>
    </source>
</reference>
<dbReference type="CDD" id="cd02440">
    <property type="entry name" value="AdoMet_MTases"/>
    <property type="match status" value="1"/>
</dbReference>
<protein>
    <submittedName>
        <fullName evidence="8">Ribosomal RNA small subunit methyltransferase C</fullName>
        <ecNumber evidence="8">2.1.1.171</ecNumber>
    </submittedName>
</protein>
<dbReference type="GO" id="GO:0003676">
    <property type="term" value="F:nucleic acid binding"/>
    <property type="evidence" value="ECO:0007669"/>
    <property type="project" value="InterPro"/>
</dbReference>
<dbReference type="InterPro" id="IPR007848">
    <property type="entry name" value="Small_mtfrase_dom"/>
</dbReference>
<dbReference type="Gene3D" id="3.40.50.150">
    <property type="entry name" value="Vaccinia Virus protein VP39"/>
    <property type="match status" value="2"/>
</dbReference>
<dbReference type="Pfam" id="PF05175">
    <property type="entry name" value="MTS"/>
    <property type="match status" value="1"/>
</dbReference>
<sequence length="318" mass="35387">MHPTLQLLERHDAELHLTPVHWFDLPEPTQLTKPTDLAFNLNWSVSNAATLAQTQWPCAPLNILFYPKAKERLDWWLNVIFSTLQSGQRLWVVGENVGGIKSLPKRLEGVFSCVKVDSARHCVLFEVILSESFQGHEGWTSYQQGDHTIHSLPGVFSAKRLDKGTEVLLSILPELKGAVLEFGGGAGVLTCMLAEQPKVTSVTAVEIDLLAVRSSLKTIAANQLADRATTLWSAGTEALPEQKFDFIVTNPPFHQGIKTAYGPTQGFFAQASNWLKPRGRLIWVANEFLNYQGELGKTFHSVKVLAHEKGYKVYQANK</sequence>
<evidence type="ECO:0000259" key="6">
    <source>
        <dbReference type="Pfam" id="PF05175"/>
    </source>
</evidence>
<dbReference type="AlphaFoldDB" id="A0A2K8KNH8"/>
<dbReference type="OrthoDB" id="29650at2"/>
<evidence type="ECO:0000256" key="5">
    <source>
        <dbReference type="ARBA" id="ARBA00022691"/>
    </source>
</evidence>
<organism evidence="8 9">
    <name type="scientific">Reinekea forsetii</name>
    <dbReference type="NCBI Taxonomy" id="1336806"/>
    <lineage>
        <taxon>Bacteria</taxon>
        <taxon>Pseudomonadati</taxon>
        <taxon>Pseudomonadota</taxon>
        <taxon>Gammaproteobacteria</taxon>
        <taxon>Oceanospirillales</taxon>
        <taxon>Saccharospirillaceae</taxon>
        <taxon>Reinekea</taxon>
    </lineage>
</organism>
<dbReference type="KEGG" id="rfo:REIFOR_01211"/>
<dbReference type="GO" id="GO:0052913">
    <property type="term" value="F:16S rRNA (guanine(966)-N(2))-methyltransferase activity"/>
    <property type="evidence" value="ECO:0007669"/>
    <property type="project" value="UniProtKB-EC"/>
</dbReference>
<accession>A0A2K8KNH8</accession>
<dbReference type="EMBL" id="CP011797">
    <property type="protein sequence ID" value="ATX76357.1"/>
    <property type="molecule type" value="Genomic_DNA"/>
</dbReference>
<dbReference type="GO" id="GO:0000179">
    <property type="term" value="F:rRNA (adenine-N6,N6-)-dimethyltransferase activity"/>
    <property type="evidence" value="ECO:0007669"/>
    <property type="project" value="InterPro"/>
</dbReference>
<dbReference type="PANTHER" id="PTHR47816">
    <property type="entry name" value="RIBOSOMAL RNA SMALL SUBUNIT METHYLTRANSFERASE C"/>
    <property type="match status" value="1"/>
</dbReference>
<evidence type="ECO:0000256" key="2">
    <source>
        <dbReference type="ARBA" id="ARBA00022552"/>
    </source>
</evidence>
<dbReference type="PROSITE" id="PS00092">
    <property type="entry name" value="N6_MTASE"/>
    <property type="match status" value="1"/>
</dbReference>
<keyword evidence="4 8" id="KW-0808">Transferase</keyword>
<proteinExistence type="predicted"/>
<keyword evidence="2" id="KW-0698">rRNA processing</keyword>
<evidence type="ECO:0000256" key="4">
    <source>
        <dbReference type="ARBA" id="ARBA00022679"/>
    </source>
</evidence>
<evidence type="ECO:0000256" key="3">
    <source>
        <dbReference type="ARBA" id="ARBA00022603"/>
    </source>
</evidence>
<feature type="domain" description="Methyltransferase small N-terminal" evidence="7">
    <location>
        <begin position="60"/>
        <end position="133"/>
    </location>
</feature>
<gene>
    <name evidence="8" type="ORF">REIFOR_01211</name>
</gene>
<name>A0A2K8KNH8_9GAMM</name>
<dbReference type="InterPro" id="IPR013675">
    <property type="entry name" value="Mtase_sm_N"/>
</dbReference>
<keyword evidence="5" id="KW-0949">S-adenosyl-L-methionine</keyword>
<keyword evidence="1" id="KW-0963">Cytoplasm</keyword>
<dbReference type="InterPro" id="IPR002052">
    <property type="entry name" value="DNA_methylase_N6_adenine_CS"/>
</dbReference>
<feature type="domain" description="Methyltransferase small" evidence="6">
    <location>
        <begin position="148"/>
        <end position="315"/>
    </location>
</feature>
<keyword evidence="3 8" id="KW-0489">Methyltransferase</keyword>
<evidence type="ECO:0000313" key="9">
    <source>
        <dbReference type="Proteomes" id="UP000229757"/>
    </source>
</evidence>
<dbReference type="InterPro" id="IPR046977">
    <property type="entry name" value="RsmC/RlmG"/>
</dbReference>
<dbReference type="SUPFAM" id="SSF53335">
    <property type="entry name" value="S-adenosyl-L-methionine-dependent methyltransferases"/>
    <property type="match status" value="1"/>
</dbReference>
<dbReference type="PROSITE" id="PS01131">
    <property type="entry name" value="RRNA_A_DIMETH"/>
    <property type="match status" value="1"/>
</dbReference>
<dbReference type="PANTHER" id="PTHR47816:SF4">
    <property type="entry name" value="RIBOSOMAL RNA SMALL SUBUNIT METHYLTRANSFERASE C"/>
    <property type="match status" value="1"/>
</dbReference>
<dbReference type="InterPro" id="IPR020596">
    <property type="entry name" value="rRNA_Ade_Mease_Trfase_CS"/>
</dbReference>
<evidence type="ECO:0000256" key="1">
    <source>
        <dbReference type="ARBA" id="ARBA00022490"/>
    </source>
</evidence>
<dbReference type="InterPro" id="IPR029063">
    <property type="entry name" value="SAM-dependent_MTases_sf"/>
</dbReference>
<keyword evidence="9" id="KW-1185">Reference proteome</keyword>
<dbReference type="EC" id="2.1.1.171" evidence="8"/>